<comment type="caution">
    <text evidence="3">The sequence shown here is derived from an EMBL/GenBank/DDBJ whole genome shotgun (WGS) entry which is preliminary data.</text>
</comment>
<evidence type="ECO:0000256" key="2">
    <source>
        <dbReference type="SAM" id="SignalP"/>
    </source>
</evidence>
<reference evidence="3 4" key="1">
    <citation type="submission" date="2021-03" db="EMBL/GenBank/DDBJ databases">
        <title>Whole genome sequence of Agrobacterium sp. strain Rnr.</title>
        <authorList>
            <person name="Mafakheri H."/>
            <person name="Taghavi S.M."/>
            <person name="Nemanja K."/>
            <person name="Osdaghi E."/>
        </authorList>
    </citation>
    <scope>NUCLEOTIDE SEQUENCE [LARGE SCALE GENOMIC DNA]</scope>
    <source>
        <strain evidence="3 4">Rnr</strain>
    </source>
</reference>
<evidence type="ECO:0000313" key="4">
    <source>
        <dbReference type="Proteomes" id="UP000664699"/>
    </source>
</evidence>
<sequence length="127" mass="13746">MVILFRLAIIISLVGYTLPNANAAMHGPSVLQTEATITDDHGHGSHGHDELASPNHDADQAQSGHHVGDDDMDKSGKQNCCQDFCMSMALLDCHQAETHLAASSIRYFIDDSKNVGQITLLNRPPNI</sequence>
<name>A0ABS3ERK7_9HYPH</name>
<feature type="chain" id="PRO_5045835184" description="DUF2946 domain-containing protein" evidence="2">
    <location>
        <begin position="24"/>
        <end position="127"/>
    </location>
</feature>
<proteinExistence type="predicted"/>
<feature type="region of interest" description="Disordered" evidence="1">
    <location>
        <begin position="38"/>
        <end position="73"/>
    </location>
</feature>
<dbReference type="EMBL" id="JAFLNA010000026">
    <property type="protein sequence ID" value="MBO0134648.1"/>
    <property type="molecule type" value="Genomic_DNA"/>
</dbReference>
<protein>
    <recommendedName>
        <fullName evidence="5">DUF2946 domain-containing protein</fullName>
    </recommendedName>
</protein>
<dbReference type="Proteomes" id="UP000664699">
    <property type="component" value="Unassembled WGS sequence"/>
</dbReference>
<keyword evidence="2" id="KW-0732">Signal</keyword>
<gene>
    <name evidence="3" type="ORF">JZX89_28300</name>
</gene>
<organism evidence="3 4">
    <name type="scientific">Agrobacterium burrii</name>
    <dbReference type="NCBI Taxonomy" id="2815339"/>
    <lineage>
        <taxon>Bacteria</taxon>
        <taxon>Pseudomonadati</taxon>
        <taxon>Pseudomonadota</taxon>
        <taxon>Alphaproteobacteria</taxon>
        <taxon>Hyphomicrobiales</taxon>
        <taxon>Rhizobiaceae</taxon>
        <taxon>Rhizobium/Agrobacterium group</taxon>
        <taxon>Agrobacterium</taxon>
        <taxon>Agrobacterium tumefaciens complex</taxon>
    </lineage>
</organism>
<feature type="signal peptide" evidence="2">
    <location>
        <begin position="1"/>
        <end position="23"/>
    </location>
</feature>
<keyword evidence="4" id="KW-1185">Reference proteome</keyword>
<evidence type="ECO:0000313" key="3">
    <source>
        <dbReference type="EMBL" id="MBO0134648.1"/>
    </source>
</evidence>
<accession>A0ABS3ERK7</accession>
<evidence type="ECO:0000256" key="1">
    <source>
        <dbReference type="SAM" id="MobiDB-lite"/>
    </source>
</evidence>
<evidence type="ECO:0008006" key="5">
    <source>
        <dbReference type="Google" id="ProtNLM"/>
    </source>
</evidence>
<feature type="compositionally biased region" description="Basic and acidic residues" evidence="1">
    <location>
        <begin position="38"/>
        <end position="59"/>
    </location>
</feature>